<name>A0ABN9LDT2_9NEOB</name>
<evidence type="ECO:0000313" key="3">
    <source>
        <dbReference type="EMBL" id="CAJ0939633.1"/>
    </source>
</evidence>
<evidence type="ECO:0000313" key="4">
    <source>
        <dbReference type="Proteomes" id="UP001176940"/>
    </source>
</evidence>
<dbReference type="SUPFAM" id="SSF81296">
    <property type="entry name" value="E set domains"/>
    <property type="match status" value="2"/>
</dbReference>
<accession>A0ABN9LDT2</accession>
<dbReference type="InterPro" id="IPR002909">
    <property type="entry name" value="IPT_dom"/>
</dbReference>
<dbReference type="InterPro" id="IPR013783">
    <property type="entry name" value="Ig-like_fold"/>
</dbReference>
<sequence length="304" mass="33675">MYSLEPCCGSFLGGTVINVYGKGFGSNTFIILVHVGQEPCTVLKASDEIITCQTPPYLFLDPNEENITVPLIVFIANMTSKKVIPDLPTTGDGDLTFTYHRVFTPTISNLSWFLENGSLWLNLTGANVKYSVIFFENAESEVEYKVTYKNLQSSNFAISLDHFTAGNYCIKVYQANLGFANITSEKMFKLEPQVSSLSPREDCIEDRTFHISGTGFSPGNTVVTICGSPCELSGNLTTTTDLYCSNWKLNNHHSGAMMDLIVREAANEIREELVLTTLTTPVQRPQISDVADGPNSYKLYLQHL</sequence>
<dbReference type="Proteomes" id="UP001176940">
    <property type="component" value="Unassembled WGS sequence"/>
</dbReference>
<comment type="caution">
    <text evidence="3">The sequence shown here is derived from an EMBL/GenBank/DDBJ whole genome shotgun (WGS) entry which is preliminary data.</text>
</comment>
<dbReference type="SMART" id="SM00429">
    <property type="entry name" value="IPT"/>
    <property type="match status" value="1"/>
</dbReference>
<reference evidence="3" key="1">
    <citation type="submission" date="2023-07" db="EMBL/GenBank/DDBJ databases">
        <authorList>
            <person name="Stuckert A."/>
        </authorList>
    </citation>
    <scope>NUCLEOTIDE SEQUENCE</scope>
</reference>
<protein>
    <recommendedName>
        <fullName evidence="2">IPT/TIG domain-containing protein</fullName>
    </recommendedName>
</protein>
<gene>
    <name evidence="3" type="ORF">RIMI_LOCUS8082865</name>
</gene>
<dbReference type="Gene3D" id="2.60.40.10">
    <property type="entry name" value="Immunoglobulins"/>
    <property type="match status" value="1"/>
</dbReference>
<keyword evidence="4" id="KW-1185">Reference proteome</keyword>
<organism evidence="3 4">
    <name type="scientific">Ranitomeya imitator</name>
    <name type="common">mimic poison frog</name>
    <dbReference type="NCBI Taxonomy" id="111125"/>
    <lineage>
        <taxon>Eukaryota</taxon>
        <taxon>Metazoa</taxon>
        <taxon>Chordata</taxon>
        <taxon>Craniata</taxon>
        <taxon>Vertebrata</taxon>
        <taxon>Euteleostomi</taxon>
        <taxon>Amphibia</taxon>
        <taxon>Batrachia</taxon>
        <taxon>Anura</taxon>
        <taxon>Neobatrachia</taxon>
        <taxon>Hyloidea</taxon>
        <taxon>Dendrobatidae</taxon>
        <taxon>Dendrobatinae</taxon>
        <taxon>Ranitomeya</taxon>
    </lineage>
</organism>
<dbReference type="InterPro" id="IPR052387">
    <property type="entry name" value="Fibrocystin"/>
</dbReference>
<proteinExistence type="predicted"/>
<evidence type="ECO:0000259" key="2">
    <source>
        <dbReference type="SMART" id="SM00429"/>
    </source>
</evidence>
<dbReference type="CDD" id="cd00603">
    <property type="entry name" value="IPT_PCSR"/>
    <property type="match status" value="1"/>
</dbReference>
<evidence type="ECO:0000256" key="1">
    <source>
        <dbReference type="ARBA" id="ARBA00022729"/>
    </source>
</evidence>
<dbReference type="PANTHER" id="PTHR46769">
    <property type="entry name" value="POLYCYSTIC KIDNEY AND HEPATIC DISEASE 1 (AUTOSOMAL RECESSIVE)-LIKE 1"/>
    <property type="match status" value="1"/>
</dbReference>
<dbReference type="EMBL" id="CAUEEQ010015751">
    <property type="protein sequence ID" value="CAJ0939633.1"/>
    <property type="molecule type" value="Genomic_DNA"/>
</dbReference>
<keyword evidence="1" id="KW-0732">Signal</keyword>
<dbReference type="Pfam" id="PF01833">
    <property type="entry name" value="TIG"/>
    <property type="match status" value="2"/>
</dbReference>
<dbReference type="InterPro" id="IPR014756">
    <property type="entry name" value="Ig_E-set"/>
</dbReference>
<dbReference type="PANTHER" id="PTHR46769:SF1">
    <property type="entry name" value="FIBROCYSTIN"/>
    <property type="match status" value="1"/>
</dbReference>
<feature type="domain" description="IPT/TIG" evidence="2">
    <location>
        <begin position="2"/>
        <end position="98"/>
    </location>
</feature>
<feature type="non-terminal residue" evidence="3">
    <location>
        <position position="304"/>
    </location>
</feature>